<keyword evidence="4 6" id="KW-0472">Membrane</keyword>
<protein>
    <submittedName>
        <fullName evidence="8">MFS transporter</fullName>
    </submittedName>
</protein>
<gene>
    <name evidence="8" type="ORF">V5O49_07200</name>
</gene>
<evidence type="ECO:0000313" key="8">
    <source>
        <dbReference type="EMBL" id="MEG3614907.1"/>
    </source>
</evidence>
<feature type="domain" description="Major facilitator superfamily (MFS) profile" evidence="7">
    <location>
        <begin position="29"/>
        <end position="426"/>
    </location>
</feature>
<evidence type="ECO:0000256" key="6">
    <source>
        <dbReference type="SAM" id="Phobius"/>
    </source>
</evidence>
<reference evidence="8" key="1">
    <citation type="journal article" date="2024" name="Antonie Van Leeuwenhoek">
        <title>Isoptericola haloaureus sp. nov., a dimorphic actinobacterium isolated from mangrove sediments of southeast India, implicating biosaline agricultural significance through nitrogen fixation and salt tolerance genes.</title>
        <authorList>
            <person name="Prathaban M."/>
            <person name="Prathiviraj R."/>
            <person name="Ravichandran M."/>
            <person name="Natarajan S.D."/>
            <person name="Sobanaa M."/>
            <person name="Hari Krishna Kumar S."/>
            <person name="Chandrasekar V."/>
            <person name="Selvin J."/>
        </authorList>
    </citation>
    <scope>NUCLEOTIDE SEQUENCE</scope>
    <source>
        <strain evidence="8">MP1014</strain>
    </source>
</reference>
<dbReference type="RefSeq" id="WP_332901626.1">
    <property type="nucleotide sequence ID" value="NZ_JBAGLP010000116.1"/>
</dbReference>
<feature type="region of interest" description="Disordered" evidence="5">
    <location>
        <begin position="1"/>
        <end position="20"/>
    </location>
</feature>
<dbReference type="Pfam" id="PF07690">
    <property type="entry name" value="MFS_1"/>
    <property type="match status" value="1"/>
</dbReference>
<reference evidence="8" key="2">
    <citation type="submission" date="2024-02" db="EMBL/GenBank/DDBJ databases">
        <authorList>
            <person name="Prathaban M."/>
            <person name="Mythili R."/>
            <person name="Sharmila Devi N."/>
            <person name="Sobanaa M."/>
            <person name="Prathiviraj R."/>
            <person name="Selvin J."/>
        </authorList>
    </citation>
    <scope>NUCLEOTIDE SEQUENCE</scope>
    <source>
        <strain evidence="8">MP1014</strain>
    </source>
</reference>
<evidence type="ECO:0000256" key="5">
    <source>
        <dbReference type="SAM" id="MobiDB-lite"/>
    </source>
</evidence>
<feature type="transmembrane region" description="Helical" evidence="6">
    <location>
        <begin position="124"/>
        <end position="146"/>
    </location>
</feature>
<feature type="transmembrane region" description="Helical" evidence="6">
    <location>
        <begin position="187"/>
        <end position="205"/>
    </location>
</feature>
<evidence type="ECO:0000256" key="3">
    <source>
        <dbReference type="ARBA" id="ARBA00022989"/>
    </source>
</evidence>
<dbReference type="InterPro" id="IPR020846">
    <property type="entry name" value="MFS_dom"/>
</dbReference>
<evidence type="ECO:0000259" key="7">
    <source>
        <dbReference type="PROSITE" id="PS50850"/>
    </source>
</evidence>
<dbReference type="SUPFAM" id="SSF103473">
    <property type="entry name" value="MFS general substrate transporter"/>
    <property type="match status" value="1"/>
</dbReference>
<evidence type="ECO:0000256" key="1">
    <source>
        <dbReference type="ARBA" id="ARBA00004651"/>
    </source>
</evidence>
<dbReference type="PANTHER" id="PTHR23528">
    <property type="match status" value="1"/>
</dbReference>
<feature type="transmembrane region" description="Helical" evidence="6">
    <location>
        <begin position="32"/>
        <end position="54"/>
    </location>
</feature>
<accession>A0ABU7Z5Y6</accession>
<feature type="transmembrane region" description="Helical" evidence="6">
    <location>
        <begin position="158"/>
        <end position="181"/>
    </location>
</feature>
<feature type="transmembrane region" description="Helical" evidence="6">
    <location>
        <begin position="277"/>
        <end position="299"/>
    </location>
</feature>
<comment type="subcellular location">
    <subcellularLocation>
        <location evidence="1">Cell membrane</location>
        <topology evidence="1">Multi-pass membrane protein</topology>
    </subcellularLocation>
</comment>
<feature type="transmembrane region" description="Helical" evidence="6">
    <location>
        <begin position="60"/>
        <end position="79"/>
    </location>
</feature>
<feature type="transmembrane region" description="Helical" evidence="6">
    <location>
        <begin position="401"/>
        <end position="420"/>
    </location>
</feature>
<proteinExistence type="predicted"/>
<name>A0ABU7Z5Y6_9MICO</name>
<evidence type="ECO:0000256" key="4">
    <source>
        <dbReference type="ARBA" id="ARBA00023136"/>
    </source>
</evidence>
<dbReference type="Proteomes" id="UP001310387">
    <property type="component" value="Unassembled WGS sequence"/>
</dbReference>
<sequence>MTATPTPADGRALSQDPGPATTPRGYGSGLTLAAFGVYFALFTPVMVAMAFKIQHIDPEGAVGSLGLVLGVGAAFALVANPLAGRLSDRSTARFGKRRPFIVGGSLVGTLAMAVIGVTESVPMVLVAWCLAQAAYNGALAAIIATLHDQVAPARRGRYSALIGIGTPLAILGASVLANLVAADLWRFLLPGLVATVASIVFAVVLDDVVRTVPPVEPFRVKEFFGSFVFDPRTHRDFGWTWLTKFFVMFGYAGIATYIPYYLTDTFGLAEAEATEVILAANMASTVAMLVSSPLGGWLSDKLGKRRPFVTAAGLVMVLGLLLLALAPSVAMVVVAQGVVGFGAGSFLSVDQALATQVLPNAEDAAKDLGVLNIANALPQSLAPAMAPSIIAVGTAVGIGGYTAWFLFGAFVAFFGAVLVYRIKGVR</sequence>
<dbReference type="PANTHER" id="PTHR23528:SF1">
    <property type="entry name" value="MAJOR FACILITATOR SUPERFAMILY (MFS) PROFILE DOMAIN-CONTAINING PROTEIN"/>
    <property type="match status" value="1"/>
</dbReference>
<evidence type="ECO:0000313" key="9">
    <source>
        <dbReference type="Proteomes" id="UP001310387"/>
    </source>
</evidence>
<evidence type="ECO:0000256" key="2">
    <source>
        <dbReference type="ARBA" id="ARBA00022692"/>
    </source>
</evidence>
<feature type="transmembrane region" description="Helical" evidence="6">
    <location>
        <begin position="241"/>
        <end position="262"/>
    </location>
</feature>
<keyword evidence="9" id="KW-1185">Reference proteome</keyword>
<dbReference type="EMBL" id="JBAGLP010000116">
    <property type="protein sequence ID" value="MEG3614907.1"/>
    <property type="molecule type" value="Genomic_DNA"/>
</dbReference>
<feature type="transmembrane region" description="Helical" evidence="6">
    <location>
        <begin position="311"/>
        <end position="339"/>
    </location>
</feature>
<dbReference type="PROSITE" id="PS50850">
    <property type="entry name" value="MFS"/>
    <property type="match status" value="1"/>
</dbReference>
<feature type="transmembrane region" description="Helical" evidence="6">
    <location>
        <begin position="100"/>
        <end position="118"/>
    </location>
</feature>
<keyword evidence="3 6" id="KW-1133">Transmembrane helix</keyword>
<comment type="caution">
    <text evidence="8">The sequence shown here is derived from an EMBL/GenBank/DDBJ whole genome shotgun (WGS) entry which is preliminary data.</text>
</comment>
<dbReference type="InterPro" id="IPR011701">
    <property type="entry name" value="MFS"/>
</dbReference>
<dbReference type="Gene3D" id="1.20.1250.20">
    <property type="entry name" value="MFS general substrate transporter like domains"/>
    <property type="match status" value="2"/>
</dbReference>
<dbReference type="InterPro" id="IPR036259">
    <property type="entry name" value="MFS_trans_sf"/>
</dbReference>
<organism evidence="8 9">
    <name type="scientific">Isoptericola haloaureus</name>
    <dbReference type="NCBI Taxonomy" id="1542902"/>
    <lineage>
        <taxon>Bacteria</taxon>
        <taxon>Bacillati</taxon>
        <taxon>Actinomycetota</taxon>
        <taxon>Actinomycetes</taxon>
        <taxon>Micrococcales</taxon>
        <taxon>Promicromonosporaceae</taxon>
        <taxon>Isoptericola</taxon>
    </lineage>
</organism>
<keyword evidence="2 6" id="KW-0812">Transmembrane</keyword>